<organism evidence="2 3">
    <name type="scientific">Tetrahymena thermophila (strain SB210)</name>
    <dbReference type="NCBI Taxonomy" id="312017"/>
    <lineage>
        <taxon>Eukaryota</taxon>
        <taxon>Sar</taxon>
        <taxon>Alveolata</taxon>
        <taxon>Ciliophora</taxon>
        <taxon>Intramacronucleata</taxon>
        <taxon>Oligohymenophorea</taxon>
        <taxon>Hymenostomatida</taxon>
        <taxon>Tetrahymenina</taxon>
        <taxon>Tetrahymenidae</taxon>
        <taxon>Tetrahymena</taxon>
    </lineage>
</organism>
<evidence type="ECO:0000313" key="3">
    <source>
        <dbReference type="Proteomes" id="UP000009168"/>
    </source>
</evidence>
<dbReference type="Proteomes" id="UP000009168">
    <property type="component" value="Unassembled WGS sequence"/>
</dbReference>
<dbReference type="PROSITE" id="PS50005">
    <property type="entry name" value="TPR"/>
    <property type="match status" value="1"/>
</dbReference>
<accession>W7XE27</accession>
<keyword evidence="1" id="KW-0802">TPR repeat</keyword>
<dbReference type="Pfam" id="PF00515">
    <property type="entry name" value="TPR_1"/>
    <property type="match status" value="1"/>
</dbReference>
<feature type="repeat" description="TPR" evidence="1">
    <location>
        <begin position="76"/>
        <end position="109"/>
    </location>
</feature>
<dbReference type="InParanoid" id="W7XE27"/>
<dbReference type="GeneID" id="24439947"/>
<dbReference type="EMBL" id="GG662809">
    <property type="protein sequence ID" value="EWS75902.1"/>
    <property type="molecule type" value="Genomic_DNA"/>
</dbReference>
<sequence>MCLNALKLIIIWIWVGFTKTRICLMKLQEATKKQLNQTQSIIMLTFNQVTLIQDKTMFDLALETYKKILEVNPEKQVAYNNIGLVYFDQNMNDEALEQFNKALQINPNMNNHFRTLNLLTKEKIKQTKLLIVTIKFLKSTLLNLDPFQEKGLYKKRLQILNEQIKPNANLKRERFYNMRKNSLHTLPIYQRNY</sequence>
<protein>
    <submittedName>
        <fullName evidence="2">SLEI family protein</fullName>
    </submittedName>
</protein>
<keyword evidence="3" id="KW-1185">Reference proteome</keyword>
<evidence type="ECO:0000256" key="1">
    <source>
        <dbReference type="PROSITE-ProRule" id="PRU00339"/>
    </source>
</evidence>
<dbReference type="InterPro" id="IPR019734">
    <property type="entry name" value="TPR_rpt"/>
</dbReference>
<dbReference type="SMART" id="SM00028">
    <property type="entry name" value="TPR"/>
    <property type="match status" value="1"/>
</dbReference>
<dbReference type="Gene3D" id="1.25.40.10">
    <property type="entry name" value="Tetratricopeptide repeat domain"/>
    <property type="match status" value="1"/>
</dbReference>
<dbReference type="RefSeq" id="XP_012651573.1">
    <property type="nucleotide sequence ID" value="XM_012796119.1"/>
</dbReference>
<proteinExistence type="predicted"/>
<dbReference type="PROSITE" id="PS50293">
    <property type="entry name" value="TPR_REGION"/>
    <property type="match status" value="1"/>
</dbReference>
<evidence type="ECO:0000313" key="2">
    <source>
        <dbReference type="EMBL" id="EWS75902.1"/>
    </source>
</evidence>
<dbReference type="InterPro" id="IPR011990">
    <property type="entry name" value="TPR-like_helical_dom_sf"/>
</dbReference>
<gene>
    <name evidence="2" type="ORF">TTHERM_000635758</name>
</gene>
<dbReference type="KEGG" id="tet:TTHERM_000635758"/>
<name>W7XE27_TETTS</name>
<dbReference type="OrthoDB" id="420945at2759"/>
<dbReference type="SUPFAM" id="SSF48452">
    <property type="entry name" value="TPR-like"/>
    <property type="match status" value="1"/>
</dbReference>
<dbReference type="AlphaFoldDB" id="W7XE27"/>
<reference evidence="3" key="1">
    <citation type="journal article" date="2006" name="PLoS Biol.">
        <title>Macronuclear genome sequence of the ciliate Tetrahymena thermophila, a model eukaryote.</title>
        <authorList>
            <person name="Eisen J.A."/>
            <person name="Coyne R.S."/>
            <person name="Wu M."/>
            <person name="Wu D."/>
            <person name="Thiagarajan M."/>
            <person name="Wortman J.R."/>
            <person name="Badger J.H."/>
            <person name="Ren Q."/>
            <person name="Amedeo P."/>
            <person name="Jones K.M."/>
            <person name="Tallon L.J."/>
            <person name="Delcher A.L."/>
            <person name="Salzberg S.L."/>
            <person name="Silva J.C."/>
            <person name="Haas B.J."/>
            <person name="Majoros W.H."/>
            <person name="Farzad M."/>
            <person name="Carlton J.M."/>
            <person name="Smith R.K. Jr."/>
            <person name="Garg J."/>
            <person name="Pearlman R.E."/>
            <person name="Karrer K.M."/>
            <person name="Sun L."/>
            <person name="Manning G."/>
            <person name="Elde N.C."/>
            <person name="Turkewitz A.P."/>
            <person name="Asai D.J."/>
            <person name="Wilkes D.E."/>
            <person name="Wang Y."/>
            <person name="Cai H."/>
            <person name="Collins K."/>
            <person name="Stewart B.A."/>
            <person name="Lee S.R."/>
            <person name="Wilamowska K."/>
            <person name="Weinberg Z."/>
            <person name="Ruzzo W.L."/>
            <person name="Wloga D."/>
            <person name="Gaertig J."/>
            <person name="Frankel J."/>
            <person name="Tsao C.-C."/>
            <person name="Gorovsky M.A."/>
            <person name="Keeling P.J."/>
            <person name="Waller R.F."/>
            <person name="Patron N.J."/>
            <person name="Cherry J.M."/>
            <person name="Stover N.A."/>
            <person name="Krieger C.J."/>
            <person name="del Toro C."/>
            <person name="Ryder H.F."/>
            <person name="Williamson S.C."/>
            <person name="Barbeau R.A."/>
            <person name="Hamilton E.P."/>
            <person name="Orias E."/>
        </authorList>
    </citation>
    <scope>NUCLEOTIDE SEQUENCE [LARGE SCALE GENOMIC DNA]</scope>
    <source>
        <strain evidence="3">SB210</strain>
    </source>
</reference>